<evidence type="ECO:0000256" key="1">
    <source>
        <dbReference type="ARBA" id="ARBA00004418"/>
    </source>
</evidence>
<accession>A0A7W9NL25</accession>
<reference evidence="4 5" key="1">
    <citation type="submission" date="2020-08" db="EMBL/GenBank/DDBJ databases">
        <title>Sequencing the genomes of 1000 actinobacteria strains.</title>
        <authorList>
            <person name="Klenk H.-P."/>
        </authorList>
    </citation>
    <scope>NUCLEOTIDE SEQUENCE [LARGE SCALE GENOMIC DNA]</scope>
    <source>
        <strain evidence="4 5">DSM 43851</strain>
    </source>
</reference>
<keyword evidence="5" id="KW-1185">Reference proteome</keyword>
<dbReference type="GO" id="GO:0042597">
    <property type="term" value="C:periplasmic space"/>
    <property type="evidence" value="ECO:0007669"/>
    <property type="project" value="UniProtKB-SubCell"/>
</dbReference>
<keyword evidence="3" id="KW-0732">Signal</keyword>
<name>A0A7W9NL25_9PSEU</name>
<evidence type="ECO:0000313" key="5">
    <source>
        <dbReference type="Proteomes" id="UP000585638"/>
    </source>
</evidence>
<gene>
    <name evidence="4" type="ORF">BJ998_007064</name>
</gene>
<dbReference type="SUPFAM" id="SSF53850">
    <property type="entry name" value="Periplasmic binding protein-like II"/>
    <property type="match status" value="1"/>
</dbReference>
<dbReference type="PANTHER" id="PTHR30024:SF47">
    <property type="entry name" value="TAURINE-BINDING PERIPLASMIC PROTEIN"/>
    <property type="match status" value="1"/>
</dbReference>
<organism evidence="4 5">
    <name type="scientific">Kutzneria kofuensis</name>
    <dbReference type="NCBI Taxonomy" id="103725"/>
    <lineage>
        <taxon>Bacteria</taxon>
        <taxon>Bacillati</taxon>
        <taxon>Actinomycetota</taxon>
        <taxon>Actinomycetes</taxon>
        <taxon>Pseudonocardiales</taxon>
        <taxon>Pseudonocardiaceae</taxon>
        <taxon>Kutzneria</taxon>
    </lineage>
</organism>
<evidence type="ECO:0000313" key="4">
    <source>
        <dbReference type="EMBL" id="MBB5895868.1"/>
    </source>
</evidence>
<dbReference type="RefSeq" id="WP_184867606.1">
    <property type="nucleotide sequence ID" value="NZ_BAAAWY010000067.1"/>
</dbReference>
<comment type="similarity">
    <text evidence="2">Belongs to the bacterial solute-binding protein SsuA/TauA family.</text>
</comment>
<dbReference type="Gene3D" id="3.40.190.10">
    <property type="entry name" value="Periplasmic binding protein-like II"/>
    <property type="match status" value="2"/>
</dbReference>
<dbReference type="PANTHER" id="PTHR30024">
    <property type="entry name" value="ALIPHATIC SULFONATES-BINDING PROTEIN-RELATED"/>
    <property type="match status" value="1"/>
</dbReference>
<evidence type="ECO:0000256" key="2">
    <source>
        <dbReference type="ARBA" id="ARBA00010742"/>
    </source>
</evidence>
<sequence>MRELRLGTVSPSALVEVAARTGALADAGLHVVEVPASSSRQQFAALLDGELDAVVTNPDNVVAYRCVADNPLGRLGDVRILAALDRGLGLSLFAAPGVTDLQDGTLGVDVPGSGFAFVAYELLQRLGIRYGVTALGSTPRRATALLTGGCTMTVLNAGNELRAEHRGARRLASVTDIGPYIGAVLAATGDSLRRNAFDLRSLVGVLLRTARDIVTGRRPELLLAAVQDRLAFDEYLARRHIAVLTSDGTGLTPYGRFRDAELRTVLELRNRHTKAELDARTVLAHGLIDTSLLPTH</sequence>
<dbReference type="AlphaFoldDB" id="A0A7W9NL25"/>
<dbReference type="EMBL" id="JACHIR010000001">
    <property type="protein sequence ID" value="MBB5895868.1"/>
    <property type="molecule type" value="Genomic_DNA"/>
</dbReference>
<dbReference type="Proteomes" id="UP000585638">
    <property type="component" value="Unassembled WGS sequence"/>
</dbReference>
<evidence type="ECO:0000256" key="3">
    <source>
        <dbReference type="ARBA" id="ARBA00022729"/>
    </source>
</evidence>
<protein>
    <submittedName>
        <fullName evidence="4">ABC-type nitrate/sulfonate/bicarbonate transport system substrate-binding protein</fullName>
    </submittedName>
</protein>
<proteinExistence type="inferred from homology"/>
<comment type="subcellular location">
    <subcellularLocation>
        <location evidence="1">Periplasm</location>
    </subcellularLocation>
</comment>
<comment type="caution">
    <text evidence="4">The sequence shown here is derived from an EMBL/GenBank/DDBJ whole genome shotgun (WGS) entry which is preliminary data.</text>
</comment>